<organism evidence="1 2">
    <name type="scientific">Promethearchaeum syntrophicum</name>
    <dbReference type="NCBI Taxonomy" id="2594042"/>
    <lineage>
        <taxon>Archaea</taxon>
        <taxon>Promethearchaeati</taxon>
        <taxon>Promethearchaeota</taxon>
        <taxon>Promethearchaeia</taxon>
        <taxon>Promethearchaeales</taxon>
        <taxon>Promethearchaeaceae</taxon>
        <taxon>Promethearchaeum</taxon>
    </lineage>
</organism>
<evidence type="ECO:0000313" key="1">
    <source>
        <dbReference type="EMBL" id="QEE16806.1"/>
    </source>
</evidence>
<name>A0A5B9DDL4_9ARCH</name>
<proteinExistence type="predicted"/>
<dbReference type="RefSeq" id="WP_147663736.1">
    <property type="nucleotide sequence ID" value="NZ_CP042905.2"/>
</dbReference>
<dbReference type="EMBL" id="CP042905">
    <property type="protein sequence ID" value="QEE16806.1"/>
    <property type="molecule type" value="Genomic_DNA"/>
</dbReference>
<evidence type="ECO:0000313" key="2">
    <source>
        <dbReference type="Proteomes" id="UP000321408"/>
    </source>
</evidence>
<protein>
    <submittedName>
        <fullName evidence="1">Uncharacterized protein</fullName>
    </submittedName>
</protein>
<reference evidence="1 2" key="1">
    <citation type="journal article" date="2020" name="Nature">
        <title>Isolation of an archaeon at the prokaryote-eukaryote interface.</title>
        <authorList>
            <person name="Imachi H."/>
            <person name="Nobu M.K."/>
            <person name="Nakahara N."/>
            <person name="Morono Y."/>
            <person name="Ogawara M."/>
            <person name="Takaki Y."/>
            <person name="Takano Y."/>
            <person name="Uematsu K."/>
            <person name="Ikuta T."/>
            <person name="Ito M."/>
            <person name="Matsui Y."/>
            <person name="Miyazaki M."/>
            <person name="Murata K."/>
            <person name="Saito Y."/>
            <person name="Sakai S."/>
            <person name="Song C."/>
            <person name="Tasumi E."/>
            <person name="Yamanaka Y."/>
            <person name="Yamaguchi T."/>
            <person name="Kamagata Y."/>
            <person name="Tamaki H."/>
            <person name="Takai K."/>
        </authorList>
    </citation>
    <scope>NUCLEOTIDE SEQUENCE [LARGE SCALE GENOMIC DNA]</scope>
    <source>
        <strain evidence="1 2">MK-D1</strain>
    </source>
</reference>
<reference evidence="1 2" key="2">
    <citation type="journal article" date="2024" name="Int. J. Syst. Evol. Microbiol.">
        <title>Promethearchaeum syntrophicum gen. nov., sp. nov., an anaerobic, obligately syntrophic archaeon, the first isolate of the lineage 'Asgard' archaea, and proposal of the new archaeal phylum Promethearchaeota phyl. nov. and kingdom Promethearchaeati regn. nov.</title>
        <authorList>
            <person name="Imachi H."/>
            <person name="Nobu M.K."/>
            <person name="Kato S."/>
            <person name="Takaki Y."/>
            <person name="Miyazaki M."/>
            <person name="Miyata M."/>
            <person name="Ogawara M."/>
            <person name="Saito Y."/>
            <person name="Sakai S."/>
            <person name="Tahara Y.O."/>
            <person name="Takano Y."/>
            <person name="Tasumi E."/>
            <person name="Uematsu K."/>
            <person name="Yoshimura T."/>
            <person name="Itoh T."/>
            <person name="Ohkuma M."/>
            <person name="Takai K."/>
        </authorList>
    </citation>
    <scope>NUCLEOTIDE SEQUENCE [LARGE SCALE GENOMIC DNA]</scope>
    <source>
        <strain evidence="1 2">MK-D1</strain>
    </source>
</reference>
<gene>
    <name evidence="1" type="ORF">DSAG12_02636</name>
</gene>
<sequence>MKKHRSPDYIKNKRLRIKNLNPNIKLLREVYDKAILGISWNFGEHPIVFYDMFKLCQIAESIFEIDNEEELYEEVNLWYDEIRTYDDDENYHGFVENPELNMSITEIKELLEISSECYELLNPEFDSFIIGMGHRVEEEDYFAVYDGDKLLDFFNQHRSKILDLKKKKSTKSPVFIFKL</sequence>
<dbReference type="Proteomes" id="UP000321408">
    <property type="component" value="Chromosome"/>
</dbReference>
<dbReference type="KEGG" id="psyt:DSAG12_02636"/>
<accession>A0A5B9DDL4</accession>
<keyword evidence="2" id="KW-1185">Reference proteome</keyword>
<dbReference type="AlphaFoldDB" id="A0A5B9DDL4"/>
<dbReference type="GeneID" id="41330618"/>